<comment type="caution">
    <text evidence="1">The sequence shown here is derived from an EMBL/GenBank/DDBJ whole genome shotgun (WGS) entry which is preliminary data.</text>
</comment>
<protein>
    <submittedName>
        <fullName evidence="1">Uncharacterized protein</fullName>
    </submittedName>
</protein>
<dbReference type="Proteomes" id="UP000016860">
    <property type="component" value="Unassembled WGS sequence"/>
</dbReference>
<proteinExistence type="predicted"/>
<dbReference type="AlphaFoldDB" id="U4R2E6"/>
<accession>U4R2E6</accession>
<sequence length="102" mass="12367">MIERTVYQCEHCKKYKRTPRIYFKSTDTYTHEQFCFYNEKNKTCLTCKFNTREQHEGLPVKGIGCEFDLLDFTKYFSLSDVIKRDCDHWESRLKQRSEDDGN</sequence>
<organism evidence="1 2">
    <name type="scientific">Ruminiclostridium papyrosolvens C7</name>
    <dbReference type="NCBI Taxonomy" id="1330534"/>
    <lineage>
        <taxon>Bacteria</taxon>
        <taxon>Bacillati</taxon>
        <taxon>Bacillota</taxon>
        <taxon>Clostridia</taxon>
        <taxon>Eubacteriales</taxon>
        <taxon>Oscillospiraceae</taxon>
        <taxon>Ruminiclostridium</taxon>
    </lineage>
</organism>
<gene>
    <name evidence="1" type="ORF">L323_08795</name>
</gene>
<evidence type="ECO:0000313" key="2">
    <source>
        <dbReference type="Proteomes" id="UP000016860"/>
    </source>
</evidence>
<dbReference type="OrthoDB" id="2087281at2"/>
<evidence type="ECO:0000313" key="1">
    <source>
        <dbReference type="EMBL" id="EPR12380.1"/>
    </source>
</evidence>
<dbReference type="RefSeq" id="WP_020815304.1">
    <property type="nucleotide sequence ID" value="NZ_ATAY01000028.1"/>
</dbReference>
<reference evidence="1 2" key="1">
    <citation type="journal article" date="2013" name="Genome Announc.">
        <title>Draft Genome Sequence of the Cellulolytic Bacterium Clostridium papyrosolvens C7 (ATCC 700395).</title>
        <authorList>
            <person name="Zepeda V."/>
            <person name="Dassa B."/>
            <person name="Borovok I."/>
            <person name="Lamed R."/>
            <person name="Bayer E.A."/>
            <person name="Cate J.H."/>
        </authorList>
    </citation>
    <scope>NUCLEOTIDE SEQUENCE [LARGE SCALE GENOMIC DNA]</scope>
    <source>
        <strain evidence="1 2">C7</strain>
    </source>
</reference>
<dbReference type="EMBL" id="ATAY01000028">
    <property type="protein sequence ID" value="EPR12380.1"/>
    <property type="molecule type" value="Genomic_DNA"/>
</dbReference>
<dbReference type="STRING" id="1330534.L323_08795"/>
<name>U4R2E6_9FIRM</name>